<protein>
    <submittedName>
        <fullName evidence="2">Uncharacterized protein</fullName>
    </submittedName>
</protein>
<proteinExistence type="predicted"/>
<dbReference type="FunCoup" id="K3YW02">
    <property type="interactions" value="235"/>
</dbReference>
<organism evidence="2 3">
    <name type="scientific">Setaria italica</name>
    <name type="common">Foxtail millet</name>
    <name type="synonym">Panicum italicum</name>
    <dbReference type="NCBI Taxonomy" id="4555"/>
    <lineage>
        <taxon>Eukaryota</taxon>
        <taxon>Viridiplantae</taxon>
        <taxon>Streptophyta</taxon>
        <taxon>Embryophyta</taxon>
        <taxon>Tracheophyta</taxon>
        <taxon>Spermatophyta</taxon>
        <taxon>Magnoliopsida</taxon>
        <taxon>Liliopsida</taxon>
        <taxon>Poales</taxon>
        <taxon>Poaceae</taxon>
        <taxon>PACMAD clade</taxon>
        <taxon>Panicoideae</taxon>
        <taxon>Panicodae</taxon>
        <taxon>Paniceae</taxon>
        <taxon>Cenchrinae</taxon>
        <taxon>Setaria</taxon>
    </lineage>
</organism>
<reference evidence="2" key="2">
    <citation type="submission" date="2018-08" db="UniProtKB">
        <authorList>
            <consortium name="EnsemblPlants"/>
        </authorList>
    </citation>
    <scope>IDENTIFICATION</scope>
    <source>
        <strain evidence="2">Yugu1</strain>
    </source>
</reference>
<dbReference type="AlphaFoldDB" id="K3YW02"/>
<accession>K3YW02</accession>
<dbReference type="EnsemblPlants" id="KQL32231">
    <property type="protein sequence ID" value="KQL32231"/>
    <property type="gene ID" value="SETIT_018448mg"/>
</dbReference>
<evidence type="ECO:0000313" key="2">
    <source>
        <dbReference type="EnsemblPlants" id="KQL32231"/>
    </source>
</evidence>
<dbReference type="EMBL" id="AGNK02000610">
    <property type="status" value="NOT_ANNOTATED_CDS"/>
    <property type="molecule type" value="Genomic_DNA"/>
</dbReference>
<dbReference type="Proteomes" id="UP000004995">
    <property type="component" value="Unassembled WGS sequence"/>
</dbReference>
<feature type="region of interest" description="Disordered" evidence="1">
    <location>
        <begin position="24"/>
        <end position="59"/>
    </location>
</feature>
<dbReference type="InParanoid" id="K3YW02"/>
<dbReference type="HOGENOM" id="CLU_1463649_0_0_1"/>
<evidence type="ECO:0000313" key="3">
    <source>
        <dbReference type="Proteomes" id="UP000004995"/>
    </source>
</evidence>
<keyword evidence="3" id="KW-1185">Reference proteome</keyword>
<name>K3YW02_SETIT</name>
<evidence type="ECO:0000256" key="1">
    <source>
        <dbReference type="SAM" id="MobiDB-lite"/>
    </source>
</evidence>
<reference evidence="3" key="1">
    <citation type="journal article" date="2012" name="Nat. Biotechnol.">
        <title>Reference genome sequence of the model plant Setaria.</title>
        <authorList>
            <person name="Bennetzen J.L."/>
            <person name="Schmutz J."/>
            <person name="Wang H."/>
            <person name="Percifield R."/>
            <person name="Hawkins J."/>
            <person name="Pontaroli A.C."/>
            <person name="Estep M."/>
            <person name="Feng L."/>
            <person name="Vaughn J.N."/>
            <person name="Grimwood J."/>
            <person name="Jenkins J."/>
            <person name="Barry K."/>
            <person name="Lindquist E."/>
            <person name="Hellsten U."/>
            <person name="Deshpande S."/>
            <person name="Wang X."/>
            <person name="Wu X."/>
            <person name="Mitros T."/>
            <person name="Triplett J."/>
            <person name="Yang X."/>
            <person name="Ye C.Y."/>
            <person name="Mauro-Herrera M."/>
            <person name="Wang L."/>
            <person name="Li P."/>
            <person name="Sharma M."/>
            <person name="Sharma R."/>
            <person name="Ronald P.C."/>
            <person name="Panaud O."/>
            <person name="Kellogg E.A."/>
            <person name="Brutnell T.P."/>
            <person name="Doust A.N."/>
            <person name="Tuskan G.A."/>
            <person name="Rokhsar D."/>
            <person name="Devos K.M."/>
        </authorList>
    </citation>
    <scope>NUCLEOTIDE SEQUENCE [LARGE SCALE GENOMIC DNA]</scope>
    <source>
        <strain evidence="3">cv. Yugu1</strain>
    </source>
</reference>
<dbReference type="Gramene" id="KQL32231">
    <property type="protein sequence ID" value="KQL32231"/>
    <property type="gene ID" value="SETIT_018448mg"/>
</dbReference>
<feature type="compositionally biased region" description="Low complexity" evidence="1">
    <location>
        <begin position="37"/>
        <end position="52"/>
    </location>
</feature>
<sequence>MAGAAAAAAAATIISGAAAKLQSCPKSARAGSAQNPGAGAATVGSAASASSAPRTRLPRMKGAVVVWEEEERREDGEEVEKEAGVVPVPVAAMMDGSAWRSSHSMVWPSDLWPSSRVSWKTRAAQMMGMRMRRPRPSTLLWRSLEGALRTARALPLPLPLEAGTSCLSAAAPPWAGLVVIPYLPP</sequence>